<evidence type="ECO:0000256" key="4">
    <source>
        <dbReference type="SAM" id="MobiDB-lite"/>
    </source>
</evidence>
<reference evidence="6" key="2">
    <citation type="submission" date="2017-06" db="EMBL/GenBank/DDBJ databases">
        <title>WGS assembly of Brachypodium distachyon.</title>
        <authorList>
            <consortium name="The International Brachypodium Initiative"/>
            <person name="Lucas S."/>
            <person name="Harmon-Smith M."/>
            <person name="Lail K."/>
            <person name="Tice H."/>
            <person name="Grimwood J."/>
            <person name="Bruce D."/>
            <person name="Barry K."/>
            <person name="Shu S."/>
            <person name="Lindquist E."/>
            <person name="Wang M."/>
            <person name="Pitluck S."/>
            <person name="Vogel J.P."/>
            <person name="Garvin D.F."/>
            <person name="Mockler T.C."/>
            <person name="Schmutz J."/>
            <person name="Rokhsar D."/>
            <person name="Bevan M.W."/>
        </authorList>
    </citation>
    <scope>NUCLEOTIDE SEQUENCE</scope>
    <source>
        <strain evidence="6">Bd21</strain>
    </source>
</reference>
<reference evidence="7" key="3">
    <citation type="submission" date="2018-08" db="UniProtKB">
        <authorList>
            <consortium name="EnsemblPlants"/>
        </authorList>
    </citation>
    <scope>IDENTIFICATION</scope>
    <source>
        <strain evidence="7">cv. Bd21</strain>
    </source>
</reference>
<keyword evidence="3" id="KW-0378">Hydrolase</keyword>
<dbReference type="FunCoup" id="A0A0Q3IRI3">
    <property type="interactions" value="201"/>
</dbReference>
<dbReference type="Gene3D" id="3.40.395.10">
    <property type="entry name" value="Adenoviral Proteinase, Chain A"/>
    <property type="match status" value="1"/>
</dbReference>
<dbReference type="InterPro" id="IPR036758">
    <property type="entry name" value="At5g01610-like"/>
</dbReference>
<dbReference type="InParanoid" id="A0A0Q3IRI3"/>
<dbReference type="Gramene" id="KQJ88824">
    <property type="protein sequence ID" value="KQJ88824"/>
    <property type="gene ID" value="BRADI_4g21552v3"/>
</dbReference>
<protein>
    <recommendedName>
        <fullName evidence="5">Ubiquitin-like protease family profile domain-containing protein</fullName>
    </recommendedName>
</protein>
<dbReference type="GO" id="GO:0008234">
    <property type="term" value="F:cysteine-type peptidase activity"/>
    <property type="evidence" value="ECO:0007669"/>
    <property type="project" value="InterPro"/>
</dbReference>
<dbReference type="AlphaFoldDB" id="A0A0Q3IRI3"/>
<dbReference type="SUPFAM" id="SSF141562">
    <property type="entry name" value="At5g01610-like"/>
    <property type="match status" value="1"/>
</dbReference>
<keyword evidence="2" id="KW-0645">Protease</keyword>
<keyword evidence="8" id="KW-1185">Reference proteome</keyword>
<dbReference type="InterPro" id="IPR007493">
    <property type="entry name" value="DUF538"/>
</dbReference>
<evidence type="ECO:0000313" key="6">
    <source>
        <dbReference type="EMBL" id="KQJ88824.1"/>
    </source>
</evidence>
<evidence type="ECO:0000313" key="7">
    <source>
        <dbReference type="EnsemblPlants" id="KQJ88824"/>
    </source>
</evidence>
<reference evidence="6 7" key="1">
    <citation type="journal article" date="2010" name="Nature">
        <title>Genome sequencing and analysis of the model grass Brachypodium distachyon.</title>
        <authorList>
            <consortium name="International Brachypodium Initiative"/>
        </authorList>
    </citation>
    <scope>NUCLEOTIDE SEQUENCE [LARGE SCALE GENOMIC DNA]</scope>
    <source>
        <strain evidence="6 7">Bd21</strain>
    </source>
</reference>
<dbReference type="InterPro" id="IPR003653">
    <property type="entry name" value="Peptidase_C48_C"/>
</dbReference>
<dbReference type="OrthoDB" id="721918at2759"/>
<evidence type="ECO:0000256" key="1">
    <source>
        <dbReference type="ARBA" id="ARBA00005234"/>
    </source>
</evidence>
<name>A0A0Q3IRI3_BRADI</name>
<feature type="compositionally biased region" description="Basic residues" evidence="4">
    <location>
        <begin position="21"/>
        <end position="32"/>
    </location>
</feature>
<organism evidence="6">
    <name type="scientific">Brachypodium distachyon</name>
    <name type="common">Purple false brome</name>
    <name type="synonym">Trachynia distachya</name>
    <dbReference type="NCBI Taxonomy" id="15368"/>
    <lineage>
        <taxon>Eukaryota</taxon>
        <taxon>Viridiplantae</taxon>
        <taxon>Streptophyta</taxon>
        <taxon>Embryophyta</taxon>
        <taxon>Tracheophyta</taxon>
        <taxon>Spermatophyta</taxon>
        <taxon>Magnoliopsida</taxon>
        <taxon>Liliopsida</taxon>
        <taxon>Poales</taxon>
        <taxon>Poaceae</taxon>
        <taxon>BOP clade</taxon>
        <taxon>Pooideae</taxon>
        <taxon>Stipodae</taxon>
        <taxon>Brachypodieae</taxon>
        <taxon>Brachypodium</taxon>
    </lineage>
</organism>
<sequence>MGCHKIDDKYKAEEQKAWDSKRRHKKRGRGGKTIKESSTVTQDEIHHVPDITGVWEDNRPDILIKNPYQGQRFEDGSYFVAREFDRVLLYYPGRPMVTEDSLRAMSREMQELHQFYMQASAGSEQHAQQINVRIPKDYAFFDQETGNIQKRPITFGVEYNELFHLFNRQKLDINLLRLWSTYQIRELRRLEVKKVAILDSAMFNYGDIGLEPEKDASRTMASKYLVACLEKYADDDFILFFLNLEDHWVTLLICLPWSVVYYFDSLLPKKGVRAGFVVVASSATPPTTSNSTAPTAYEMLGNYGFPPGILPQGVQSYVLNADGSFSVSLPSDCEIDVDGFKLRYKSSIHGNIKSMLINGLGGVSVNLAIFQSLGINGVERSGDKLKFEAGVVSKSFAVDIFAVSPRCN</sequence>
<comment type="similarity">
    <text evidence="1">Belongs to the peptidase C48 family.</text>
</comment>
<dbReference type="Proteomes" id="UP000008810">
    <property type="component" value="Chromosome 4"/>
</dbReference>
<evidence type="ECO:0000259" key="5">
    <source>
        <dbReference type="Pfam" id="PF02902"/>
    </source>
</evidence>
<dbReference type="EnsemblPlants" id="KQJ88824">
    <property type="protein sequence ID" value="KQJ88824"/>
    <property type="gene ID" value="BRADI_4g21552v3"/>
</dbReference>
<dbReference type="SUPFAM" id="SSF54001">
    <property type="entry name" value="Cysteine proteinases"/>
    <property type="match status" value="1"/>
</dbReference>
<dbReference type="STRING" id="15368.A0A0Q3IRI3"/>
<feature type="region of interest" description="Disordered" evidence="4">
    <location>
        <begin position="14"/>
        <end position="41"/>
    </location>
</feature>
<evidence type="ECO:0000256" key="3">
    <source>
        <dbReference type="ARBA" id="ARBA00022801"/>
    </source>
</evidence>
<feature type="domain" description="Ubiquitin-like protease family profile" evidence="5">
    <location>
        <begin position="232"/>
        <end position="267"/>
    </location>
</feature>
<proteinExistence type="inferred from homology"/>
<gene>
    <name evidence="6" type="ORF">BRADI_4g21552v3</name>
</gene>
<dbReference type="Gene3D" id="2.30.240.10">
    <property type="entry name" value="At5g01610-like"/>
    <property type="match status" value="1"/>
</dbReference>
<dbReference type="InterPro" id="IPR038765">
    <property type="entry name" value="Papain-like_cys_pep_sf"/>
</dbReference>
<evidence type="ECO:0000256" key="2">
    <source>
        <dbReference type="ARBA" id="ARBA00022670"/>
    </source>
</evidence>
<evidence type="ECO:0000313" key="8">
    <source>
        <dbReference type="Proteomes" id="UP000008810"/>
    </source>
</evidence>
<accession>A0A0Q3IRI3</accession>
<dbReference type="GO" id="GO:0006508">
    <property type="term" value="P:proteolysis"/>
    <property type="evidence" value="ECO:0007669"/>
    <property type="project" value="UniProtKB-KW"/>
</dbReference>
<dbReference type="PANTHER" id="PTHR31676">
    <property type="entry name" value="T31J12.3 PROTEIN-RELATED"/>
    <property type="match status" value="1"/>
</dbReference>
<dbReference type="EMBL" id="CM000883">
    <property type="protein sequence ID" value="KQJ88824.1"/>
    <property type="molecule type" value="Genomic_DNA"/>
</dbReference>
<dbReference type="PANTHER" id="PTHR31676:SF64">
    <property type="entry name" value="UBIQUITIN-LIKE PROTEASE FAMILY PROFILE DOMAIN-CONTAINING PROTEIN"/>
    <property type="match status" value="1"/>
</dbReference>
<dbReference type="Pfam" id="PF02902">
    <property type="entry name" value="Peptidase_C48"/>
    <property type="match status" value="1"/>
</dbReference>
<dbReference type="Pfam" id="PF04398">
    <property type="entry name" value="DUF538"/>
    <property type="match status" value="1"/>
</dbReference>